<evidence type="ECO:0000313" key="1">
    <source>
        <dbReference type="EMBL" id="KAA0047119.1"/>
    </source>
</evidence>
<reference evidence="3 4" key="1">
    <citation type="submission" date="2019-08" db="EMBL/GenBank/DDBJ databases">
        <title>Draft genome sequences of two oriental melons (Cucumis melo L. var makuwa).</title>
        <authorList>
            <person name="Kwon S.-Y."/>
        </authorList>
    </citation>
    <scope>NUCLEOTIDE SEQUENCE [LARGE SCALE GENOMIC DNA]</scope>
    <source>
        <strain evidence="4">cv. Chang Bougi</strain>
        <strain evidence="3">cv. SW 3</strain>
        <tissue evidence="2">Leaf</tissue>
    </source>
</reference>
<evidence type="ECO:0000313" key="2">
    <source>
        <dbReference type="EMBL" id="TYK24889.1"/>
    </source>
</evidence>
<dbReference type="Proteomes" id="UP000321393">
    <property type="component" value="Unassembled WGS sequence"/>
</dbReference>
<name>A0A5D3DNK2_CUCMM</name>
<dbReference type="EMBL" id="SSTD01003833">
    <property type="protein sequence ID" value="TYK24889.1"/>
    <property type="molecule type" value="Genomic_DNA"/>
</dbReference>
<evidence type="ECO:0000313" key="3">
    <source>
        <dbReference type="Proteomes" id="UP000321393"/>
    </source>
</evidence>
<sequence>MTINLCPFKMLLHQILQIPPSTTPHNYHPMTTRGNADIFKQKDFVLSNPHQNVVGNKWVFCIKRAAAYCVFVRNNLVLWSSKKQQVVARLSTESEYCALSYTSDDIIWVQQLLGELGIS</sequence>
<protein>
    <submittedName>
        <fullName evidence="1 2">Mitochondrial protein</fullName>
    </submittedName>
</protein>
<organism evidence="2 4">
    <name type="scientific">Cucumis melo var. makuwa</name>
    <name type="common">Oriental melon</name>
    <dbReference type="NCBI Taxonomy" id="1194695"/>
    <lineage>
        <taxon>Eukaryota</taxon>
        <taxon>Viridiplantae</taxon>
        <taxon>Streptophyta</taxon>
        <taxon>Embryophyta</taxon>
        <taxon>Tracheophyta</taxon>
        <taxon>Spermatophyta</taxon>
        <taxon>Magnoliopsida</taxon>
        <taxon>eudicotyledons</taxon>
        <taxon>Gunneridae</taxon>
        <taxon>Pentapetalae</taxon>
        <taxon>rosids</taxon>
        <taxon>fabids</taxon>
        <taxon>Cucurbitales</taxon>
        <taxon>Cucurbitaceae</taxon>
        <taxon>Benincaseae</taxon>
        <taxon>Cucumis</taxon>
    </lineage>
</organism>
<comment type="caution">
    <text evidence="2">The sequence shown here is derived from an EMBL/GenBank/DDBJ whole genome shotgun (WGS) entry which is preliminary data.</text>
</comment>
<gene>
    <name evidence="2" type="ORF">E5676_scaffold5482G00050</name>
    <name evidence="1" type="ORF">E6C27_scaffold466G00980</name>
</gene>
<proteinExistence type="predicted"/>
<evidence type="ECO:0000313" key="4">
    <source>
        <dbReference type="Proteomes" id="UP000321947"/>
    </source>
</evidence>
<dbReference type="Proteomes" id="UP000321947">
    <property type="component" value="Unassembled WGS sequence"/>
</dbReference>
<dbReference type="STRING" id="1194695.A0A5D3DNK2"/>
<dbReference type="AlphaFoldDB" id="A0A5D3DNK2"/>
<dbReference type="CDD" id="cd09272">
    <property type="entry name" value="RNase_HI_RT_Ty1"/>
    <property type="match status" value="1"/>
</dbReference>
<accession>A0A5D3DNK2</accession>
<dbReference type="EMBL" id="SSTE01013512">
    <property type="protein sequence ID" value="KAA0047119.1"/>
    <property type="molecule type" value="Genomic_DNA"/>
</dbReference>
<dbReference type="OrthoDB" id="414945at2759"/>